<proteinExistence type="predicted"/>
<protein>
    <submittedName>
        <fullName evidence="3">Uncharacterized protein</fullName>
    </submittedName>
</protein>
<feature type="region of interest" description="Disordered" evidence="2">
    <location>
        <begin position="339"/>
        <end position="382"/>
    </location>
</feature>
<feature type="compositionally biased region" description="Polar residues" evidence="2">
    <location>
        <begin position="347"/>
        <end position="356"/>
    </location>
</feature>
<name>A0A1Y3BHL6_EURMA</name>
<feature type="coiled-coil region" evidence="1">
    <location>
        <begin position="244"/>
        <end position="278"/>
    </location>
</feature>
<reference evidence="3 4" key="1">
    <citation type="submission" date="2017-03" db="EMBL/GenBank/DDBJ databases">
        <title>Genome Survey of Euroglyphus maynei.</title>
        <authorList>
            <person name="Arlian L.G."/>
            <person name="Morgan M.S."/>
            <person name="Rider S.D."/>
        </authorList>
    </citation>
    <scope>NUCLEOTIDE SEQUENCE [LARGE SCALE GENOMIC DNA]</scope>
    <source>
        <strain evidence="3">Arlian Lab</strain>
        <tissue evidence="3">Whole body</tissue>
    </source>
</reference>
<accession>A0A1Y3BHL6</accession>
<organism evidence="3 4">
    <name type="scientific">Euroglyphus maynei</name>
    <name type="common">Mayne's house dust mite</name>
    <dbReference type="NCBI Taxonomy" id="6958"/>
    <lineage>
        <taxon>Eukaryota</taxon>
        <taxon>Metazoa</taxon>
        <taxon>Ecdysozoa</taxon>
        <taxon>Arthropoda</taxon>
        <taxon>Chelicerata</taxon>
        <taxon>Arachnida</taxon>
        <taxon>Acari</taxon>
        <taxon>Acariformes</taxon>
        <taxon>Sarcoptiformes</taxon>
        <taxon>Astigmata</taxon>
        <taxon>Psoroptidia</taxon>
        <taxon>Analgoidea</taxon>
        <taxon>Pyroglyphidae</taxon>
        <taxon>Pyroglyphinae</taxon>
        <taxon>Euroglyphus</taxon>
    </lineage>
</organism>
<sequence>MLHIDPRLIPKSLFKFHKAGTDDEKMAMLERFKNEGIDIKKLNDSKKLPYVWRWLVDAEINCQSLRHQLEKMRIQHEHELQEVEDYVSHVWKLSMERLHTLQEENRFLHSKIVQQQQQFECNLQLNNEQSFIMNNNDDNGEQEDDDEDSNDFFAKYQHDRSSAKLVNERKLQCSSRIMNDDQIMLTHSHSTSSFFPDCHNSNVINTKNNFSRRSSSCIDIVHSVRHNADDDKLDEQTKNDCDKCQKINTDLTTYENRINDLEQRIFELEENNSVLKKLNRCIEIENENFAYKLTESESQKTLDAKRLELEVMEHKLSRLQQQPQSQPTKESSLNFSSSSWLFRKNDPNNNPHTTGGNAKESVVHRHTSDYYGSSDGFEEIKL</sequence>
<dbReference type="EMBL" id="MUJZ01018214">
    <property type="protein sequence ID" value="OTF80439.1"/>
    <property type="molecule type" value="Genomic_DNA"/>
</dbReference>
<keyword evidence="4" id="KW-1185">Reference proteome</keyword>
<feature type="coiled-coil region" evidence="1">
    <location>
        <begin position="55"/>
        <end position="118"/>
    </location>
</feature>
<dbReference type="AlphaFoldDB" id="A0A1Y3BHL6"/>
<keyword evidence="1" id="KW-0175">Coiled coil</keyword>
<dbReference type="Proteomes" id="UP000194236">
    <property type="component" value="Unassembled WGS sequence"/>
</dbReference>
<dbReference type="OrthoDB" id="10007527at2759"/>
<evidence type="ECO:0000256" key="2">
    <source>
        <dbReference type="SAM" id="MobiDB-lite"/>
    </source>
</evidence>
<comment type="caution">
    <text evidence="3">The sequence shown here is derived from an EMBL/GenBank/DDBJ whole genome shotgun (WGS) entry which is preliminary data.</text>
</comment>
<evidence type="ECO:0000313" key="3">
    <source>
        <dbReference type="EMBL" id="OTF80439.1"/>
    </source>
</evidence>
<gene>
    <name evidence="3" type="ORF">BLA29_000046</name>
</gene>
<evidence type="ECO:0000256" key="1">
    <source>
        <dbReference type="SAM" id="Coils"/>
    </source>
</evidence>
<evidence type="ECO:0000313" key="4">
    <source>
        <dbReference type="Proteomes" id="UP000194236"/>
    </source>
</evidence>